<sequence length="869" mass="98038">MEKLTRQYLKEVVSRHGVQVSIISDRDSKFTSHFWKSLNEAPEKIIQIKHRLQVSRDRQRSYTDKRRKPLEFQVRDKAMLKVSPWKGVIRFGKLGKLNPRYVGPFKILAKVGTVAYRLELPKKLSHVHSTFHVLNLKKCLSDEPLAIPLDEIHINDKLNFIEEPIEIMDREVKRLKKSHIPIVKVCWNSRSGPEYTWERMSHPVNSRSWQLQLFAMSFDSCDGVWDHPLRRGDTLVSSHPSGLCGLVPYSDSDSDSPDEISRVTTRPSSSSEFPIAPVTAPPRIRRRPAILIRPVEAIPLVVATAHHLMGPRDSYSSEASIEEDTEINPIETEVDMELGIGDRDDVGDHVEIDPRDARDDTEEYEADTSAGDTVEVGIKPMSAPIVEEEIVEPVGEDSSDSSGPRRGIIERIDSLRLENLKVHAMLDIKRDHVNNLRLHMSLSQEEFRQDTRLMVRNGNRGGDGNGNSNRNGNGNGTRNGNNRGDNGDGNENYNVNGRGDRPVSHECTYQDFMKCQPLSFKGTEGVVGLIRWSEKMETVFHISNCPKRYQVKYCYLYFTRRAFTWWNSFTRETTELMLHTLIMERAVKAMTENPQDYKMLSKLPTLDRSKLKGYAVRNTENKRRLNNNYRNNRGQQPPHKRQNTGGQNVARAYMAGNNEKNGYEGTLPFCNRCKLHHEGQCTIKCNNCKKVGHMTRDCRAVIAITTQGTPGPNQGVVTCFECGAQGHYQKDCPKVKNQNHGNKARVPDARGKAYVLGGGDANPGSNTVTGTFLLNDHHAYMLFDSGADRSFVSNTFSALLDIIPSALDVSYAVELADGRTSETNTVLRGCTLGLLGHPFNIRPDPIRFCVVSSIIGMDWLAKNHAVIVL</sequence>
<dbReference type="Pfam" id="PF00098">
    <property type="entry name" value="zf-CCHC"/>
    <property type="match status" value="2"/>
</dbReference>
<comment type="caution">
    <text evidence="4">The sequence shown here is derived from an EMBL/GenBank/DDBJ whole genome shotgun (WGS) entry which is preliminary data.</text>
</comment>
<dbReference type="PANTHER" id="PTHR46148">
    <property type="entry name" value="CHROMO DOMAIN-CONTAINING PROTEIN"/>
    <property type="match status" value="1"/>
</dbReference>
<dbReference type="Gene3D" id="4.10.60.10">
    <property type="entry name" value="Zinc finger, CCHC-type"/>
    <property type="match status" value="1"/>
</dbReference>
<dbReference type="SMART" id="SM00343">
    <property type="entry name" value="ZnF_C2HC"/>
    <property type="match status" value="2"/>
</dbReference>
<feature type="region of interest" description="Disordered" evidence="2">
    <location>
        <begin position="340"/>
        <end position="369"/>
    </location>
</feature>
<evidence type="ECO:0000313" key="5">
    <source>
        <dbReference type="Proteomes" id="UP001151760"/>
    </source>
</evidence>
<dbReference type="GO" id="GO:0003964">
    <property type="term" value="F:RNA-directed DNA polymerase activity"/>
    <property type="evidence" value="ECO:0007669"/>
    <property type="project" value="UniProtKB-KW"/>
</dbReference>
<dbReference type="InterPro" id="IPR021109">
    <property type="entry name" value="Peptidase_aspartic_dom_sf"/>
</dbReference>
<dbReference type="CDD" id="cd00303">
    <property type="entry name" value="retropepsin_like"/>
    <property type="match status" value="1"/>
</dbReference>
<feature type="domain" description="CCHC-type" evidence="3">
    <location>
        <begin position="684"/>
        <end position="699"/>
    </location>
</feature>
<dbReference type="InterPro" id="IPR036875">
    <property type="entry name" value="Znf_CCHC_sf"/>
</dbReference>
<organism evidence="4 5">
    <name type="scientific">Tanacetum coccineum</name>
    <dbReference type="NCBI Taxonomy" id="301880"/>
    <lineage>
        <taxon>Eukaryota</taxon>
        <taxon>Viridiplantae</taxon>
        <taxon>Streptophyta</taxon>
        <taxon>Embryophyta</taxon>
        <taxon>Tracheophyta</taxon>
        <taxon>Spermatophyta</taxon>
        <taxon>Magnoliopsida</taxon>
        <taxon>eudicotyledons</taxon>
        <taxon>Gunneridae</taxon>
        <taxon>Pentapetalae</taxon>
        <taxon>asterids</taxon>
        <taxon>campanulids</taxon>
        <taxon>Asterales</taxon>
        <taxon>Asteraceae</taxon>
        <taxon>Asteroideae</taxon>
        <taxon>Anthemideae</taxon>
        <taxon>Anthemidinae</taxon>
        <taxon>Tanacetum</taxon>
    </lineage>
</organism>
<dbReference type="SUPFAM" id="SSF50630">
    <property type="entry name" value="Acid proteases"/>
    <property type="match status" value="1"/>
</dbReference>
<dbReference type="EMBL" id="BQNB010020940">
    <property type="protein sequence ID" value="GJU01184.1"/>
    <property type="molecule type" value="Genomic_DNA"/>
</dbReference>
<gene>
    <name evidence="4" type="ORF">Tco_1111522</name>
</gene>
<proteinExistence type="predicted"/>
<feature type="region of interest" description="Disordered" evidence="2">
    <location>
        <begin position="620"/>
        <end position="646"/>
    </location>
</feature>
<accession>A0ABQ5IQ95</accession>
<keyword evidence="4" id="KW-0695">RNA-directed DNA polymerase</keyword>
<reference evidence="4" key="2">
    <citation type="submission" date="2022-01" db="EMBL/GenBank/DDBJ databases">
        <authorList>
            <person name="Yamashiro T."/>
            <person name="Shiraishi A."/>
            <person name="Satake H."/>
            <person name="Nakayama K."/>
        </authorList>
    </citation>
    <scope>NUCLEOTIDE SEQUENCE</scope>
</reference>
<dbReference type="InterPro" id="IPR001878">
    <property type="entry name" value="Znf_CCHC"/>
</dbReference>
<feature type="compositionally biased region" description="Polar residues" evidence="2">
    <location>
        <begin position="262"/>
        <end position="272"/>
    </location>
</feature>
<dbReference type="PROSITE" id="PS50158">
    <property type="entry name" value="ZF_CCHC"/>
    <property type="match status" value="2"/>
</dbReference>
<keyword evidence="1" id="KW-0862">Zinc</keyword>
<dbReference type="Pfam" id="PF08284">
    <property type="entry name" value="RVP_2"/>
    <property type="match status" value="1"/>
</dbReference>
<dbReference type="SUPFAM" id="SSF57756">
    <property type="entry name" value="Retrovirus zinc finger-like domains"/>
    <property type="match status" value="1"/>
</dbReference>
<dbReference type="PANTHER" id="PTHR46148:SF59">
    <property type="entry name" value="NUCLEOTIDYLTRANSFERASE, RIBONUCLEASE H"/>
    <property type="match status" value="1"/>
</dbReference>
<keyword evidence="4" id="KW-0808">Transferase</keyword>
<keyword evidence="1" id="KW-0863">Zinc-finger</keyword>
<dbReference type="Pfam" id="PF24626">
    <property type="entry name" value="SH3_Tf2-1"/>
    <property type="match status" value="1"/>
</dbReference>
<evidence type="ECO:0000256" key="2">
    <source>
        <dbReference type="SAM" id="MobiDB-lite"/>
    </source>
</evidence>
<evidence type="ECO:0000259" key="3">
    <source>
        <dbReference type="PROSITE" id="PS50158"/>
    </source>
</evidence>
<feature type="region of interest" description="Disordered" evidence="2">
    <location>
        <begin position="455"/>
        <end position="499"/>
    </location>
</feature>
<dbReference type="InterPro" id="IPR056924">
    <property type="entry name" value="SH3_Tf2-1"/>
</dbReference>
<feature type="domain" description="CCHC-type" evidence="3">
    <location>
        <begin position="719"/>
        <end position="734"/>
    </location>
</feature>
<feature type="compositionally biased region" description="Basic and acidic residues" evidence="2">
    <location>
        <begin position="340"/>
        <end position="358"/>
    </location>
</feature>
<keyword evidence="4" id="KW-0548">Nucleotidyltransferase</keyword>
<reference evidence="4" key="1">
    <citation type="journal article" date="2022" name="Int. J. Mol. Sci.">
        <title>Draft Genome of Tanacetum Coccineum: Genomic Comparison of Closely Related Tanacetum-Family Plants.</title>
        <authorList>
            <person name="Yamashiro T."/>
            <person name="Shiraishi A."/>
            <person name="Nakayama K."/>
            <person name="Satake H."/>
        </authorList>
    </citation>
    <scope>NUCLEOTIDE SEQUENCE</scope>
</reference>
<dbReference type="Proteomes" id="UP001151760">
    <property type="component" value="Unassembled WGS sequence"/>
</dbReference>
<feature type="compositionally biased region" description="Low complexity" evidence="2">
    <location>
        <begin position="466"/>
        <end position="497"/>
    </location>
</feature>
<evidence type="ECO:0000313" key="4">
    <source>
        <dbReference type="EMBL" id="GJU01184.1"/>
    </source>
</evidence>
<protein>
    <submittedName>
        <fullName evidence="4">Reverse transcriptase domain-containing protein</fullName>
    </submittedName>
</protein>
<feature type="region of interest" description="Disordered" evidence="2">
    <location>
        <begin position="249"/>
        <end position="277"/>
    </location>
</feature>
<evidence type="ECO:0000256" key="1">
    <source>
        <dbReference type="PROSITE-ProRule" id="PRU00047"/>
    </source>
</evidence>
<keyword evidence="5" id="KW-1185">Reference proteome</keyword>
<dbReference type="Gene3D" id="2.40.70.10">
    <property type="entry name" value="Acid Proteases"/>
    <property type="match status" value="1"/>
</dbReference>
<keyword evidence="1" id="KW-0479">Metal-binding</keyword>
<name>A0ABQ5IQ95_9ASTR</name>